<gene>
    <name evidence="3" type="ORF">B7G68_12085</name>
</gene>
<protein>
    <submittedName>
        <fullName evidence="3">Alpha/beta hydrolase</fullName>
    </submittedName>
</protein>
<dbReference type="SUPFAM" id="SSF53474">
    <property type="entry name" value="alpha/beta-Hydrolases"/>
    <property type="match status" value="1"/>
</dbReference>
<dbReference type="Gene3D" id="3.40.50.1820">
    <property type="entry name" value="alpha/beta hydrolase"/>
    <property type="match status" value="1"/>
</dbReference>
<reference evidence="3 4" key="1">
    <citation type="journal article" date="2015" name="Biotechnol. Bioeng.">
        <title>Genome sequence and phenotypic characterization of Caulobacter segnis.</title>
        <authorList>
            <person name="Patel S."/>
            <person name="Fletcher B."/>
            <person name="Scott D.C."/>
            <person name="Ely B."/>
        </authorList>
    </citation>
    <scope>NUCLEOTIDE SEQUENCE [LARGE SCALE GENOMIC DNA]</scope>
    <source>
        <strain evidence="3 4">TK0059</strain>
    </source>
</reference>
<accession>A0ABM6TH60</accession>
<evidence type="ECO:0000256" key="2">
    <source>
        <dbReference type="SAM" id="SignalP"/>
    </source>
</evidence>
<dbReference type="RefSeq" id="WP_013079467.1">
    <property type="nucleotide sequence ID" value="NZ_CP027850.1"/>
</dbReference>
<dbReference type="Proteomes" id="UP000240527">
    <property type="component" value="Chromosome"/>
</dbReference>
<evidence type="ECO:0000313" key="3">
    <source>
        <dbReference type="EMBL" id="AVQ02518.1"/>
    </source>
</evidence>
<name>A0ABM6TH60_9CAUL</name>
<feature type="chain" id="PRO_5046490034" evidence="2">
    <location>
        <begin position="22"/>
        <end position="297"/>
    </location>
</feature>
<dbReference type="InterPro" id="IPR029058">
    <property type="entry name" value="AB_hydrolase_fold"/>
</dbReference>
<evidence type="ECO:0000313" key="4">
    <source>
        <dbReference type="Proteomes" id="UP000240527"/>
    </source>
</evidence>
<feature type="compositionally biased region" description="Pro residues" evidence="1">
    <location>
        <begin position="99"/>
        <end position="108"/>
    </location>
</feature>
<keyword evidence="2" id="KW-0732">Signal</keyword>
<proteinExistence type="predicted"/>
<keyword evidence="3" id="KW-0378">Hydrolase</keyword>
<dbReference type="PANTHER" id="PTHR33428:SF14">
    <property type="entry name" value="CARBOXYLESTERASE TYPE B DOMAIN-CONTAINING PROTEIN"/>
    <property type="match status" value="1"/>
</dbReference>
<feature type="signal peptide" evidence="2">
    <location>
        <begin position="1"/>
        <end position="21"/>
    </location>
</feature>
<dbReference type="GO" id="GO:0016787">
    <property type="term" value="F:hydrolase activity"/>
    <property type="evidence" value="ECO:0007669"/>
    <property type="project" value="UniProtKB-KW"/>
</dbReference>
<feature type="region of interest" description="Disordered" evidence="1">
    <location>
        <begin position="99"/>
        <end position="118"/>
    </location>
</feature>
<sequence>MKLPILAATLAALVLPSAVVAREPAPPLYQAVMESDPSLPTHTVYRPADLAAVGATKLPILAWANGACANEGDAFAKFLTEIAGHGYLVVAIGPIVGPKPPTAGPPQRPDMNAPPKTTSSQLIDAIDWAVAENARSDSRYKGRLDVKKIAVMGMSCGGLQAIEASADPRVTTTGVWNSGVLGTGTGGLPGANVTKASLKALHGPAIYVSGDASDIAFGNANDDFARIDHIPVVRAYEDGVGHGGTYGQPRGGAFGEVAVAWLNWQLKGDKAGRAMFVGPDCRLCARPGWHVERKGLK</sequence>
<dbReference type="PANTHER" id="PTHR33428">
    <property type="entry name" value="CHLOROPHYLLASE-2, CHLOROPLASTIC"/>
    <property type="match status" value="1"/>
</dbReference>
<keyword evidence="4" id="KW-1185">Reference proteome</keyword>
<evidence type="ECO:0000256" key="1">
    <source>
        <dbReference type="SAM" id="MobiDB-lite"/>
    </source>
</evidence>
<dbReference type="EMBL" id="CP027850">
    <property type="protein sequence ID" value="AVQ02518.1"/>
    <property type="molecule type" value="Genomic_DNA"/>
</dbReference>
<organism evidence="3 4">
    <name type="scientific">Caulobacter segnis</name>
    <dbReference type="NCBI Taxonomy" id="88688"/>
    <lineage>
        <taxon>Bacteria</taxon>
        <taxon>Pseudomonadati</taxon>
        <taxon>Pseudomonadota</taxon>
        <taxon>Alphaproteobacteria</taxon>
        <taxon>Caulobacterales</taxon>
        <taxon>Caulobacteraceae</taxon>
        <taxon>Caulobacter</taxon>
    </lineage>
</organism>